<dbReference type="SUPFAM" id="SSF52518">
    <property type="entry name" value="Thiamin diphosphate-binding fold (THDP-binding)"/>
    <property type="match status" value="2"/>
</dbReference>
<evidence type="ECO:0000259" key="9">
    <source>
        <dbReference type="Pfam" id="PF02776"/>
    </source>
</evidence>
<dbReference type="PANTHER" id="PTHR42916">
    <property type="entry name" value="2-SUCCINYL-5-ENOLPYRUVYL-6-HYDROXY-3-CYCLOHEXENE-1-CARBOXYLATE SYNTHASE"/>
    <property type="match status" value="1"/>
</dbReference>
<comment type="subunit">
    <text evidence="7">Homodimer.</text>
</comment>
<comment type="similarity">
    <text evidence="7">Belongs to the TPP enzyme family. MenD subfamily.</text>
</comment>
<dbReference type="PANTHER" id="PTHR42916:SF1">
    <property type="entry name" value="PROTEIN PHYLLO, CHLOROPLASTIC"/>
    <property type="match status" value="1"/>
</dbReference>
<dbReference type="InterPro" id="IPR029061">
    <property type="entry name" value="THDP-binding"/>
</dbReference>
<keyword evidence="3 7" id="KW-0479">Metal-binding</keyword>
<keyword evidence="1 7" id="KW-0474">Menaquinone biosynthesis</keyword>
<sequence length="586" mass="64057">MPTHQEPTSEEFACPPFSSQHATFNHVWSSLLLEELFRLGVRDIALAPGSRSAPLTMAAAAHQGFRRHLHFDERGLGFMALGLAKGSNRPVAVIMTSGTAVANLWPAVAEAQLTGVPLIILSADRPPELIDNGANQAIDQQGIFGRYPVYQQNLPSPTPTIPAAFVLSSVDQALAKQALTPGVVHFNCMYPEPLYPGDHYQDFGDYLAPLGDWLNSHRPWSPWLAIEPTCPPQPEWREWQHKRGVIVAGRITDPEQAQAVAALAQQLGWPLLADLQSQIRFDSRNLIHMDLALNDPAFVAELGRAKVLLQFGARLVSKRLGQFIKHHPWQDYWLVDPQPARLDPDYRLRNRLLCSASAFAAAHPVTTAQAPWHRLAELQHHASQQIAAACEGFSELGVCHRLNSLIEGQLFVGNSMPARLMDMLGETGKGPSRVMTNRGASGIDGLIATAYGFAQSARPGSDEPTTLLLGDLSALHDLNSLALLGKASRPLVVILLNNDGGSIFRMLPVPTEGELLESYYRLPHGLGFEHAAAMFGLGYRAPTTLAEFEHDYRTALKDGVTLIEIRVPSEQVADDLKALGGAIREL</sequence>
<evidence type="ECO:0000256" key="5">
    <source>
        <dbReference type="ARBA" id="ARBA00023052"/>
    </source>
</evidence>
<dbReference type="Pfam" id="PF02776">
    <property type="entry name" value="TPP_enzyme_N"/>
    <property type="match status" value="1"/>
</dbReference>
<evidence type="ECO:0000256" key="4">
    <source>
        <dbReference type="ARBA" id="ARBA00022842"/>
    </source>
</evidence>
<evidence type="ECO:0000313" key="11">
    <source>
        <dbReference type="EMBL" id="PKQ82273.1"/>
    </source>
</evidence>
<comment type="cofactor">
    <cofactor evidence="7">
        <name>thiamine diphosphate</name>
        <dbReference type="ChEBI" id="CHEBI:58937"/>
    </cofactor>
    <text evidence="7">Binds 1 thiamine pyrophosphate per subunit.</text>
</comment>
<dbReference type="GO" id="GO:0030145">
    <property type="term" value="F:manganese ion binding"/>
    <property type="evidence" value="ECO:0007669"/>
    <property type="project" value="UniProtKB-UniRule"/>
</dbReference>
<dbReference type="CDD" id="cd07037">
    <property type="entry name" value="TPP_PYR_MenD"/>
    <property type="match status" value="1"/>
</dbReference>
<dbReference type="Pfam" id="PF16582">
    <property type="entry name" value="TPP_enzyme_M_2"/>
    <property type="match status" value="1"/>
</dbReference>
<dbReference type="GO" id="GO:0070204">
    <property type="term" value="F:2-succinyl-5-enolpyruvyl-6-hydroxy-3-cyclohexene-1-carboxylic-acid synthase activity"/>
    <property type="evidence" value="ECO:0007669"/>
    <property type="project" value="UniProtKB-UniRule"/>
</dbReference>
<keyword evidence="2 7" id="KW-0808">Transferase</keyword>
<dbReference type="HAMAP" id="MF_01659">
    <property type="entry name" value="MenD"/>
    <property type="match status" value="1"/>
</dbReference>
<dbReference type="SUPFAM" id="SSF52467">
    <property type="entry name" value="DHS-like NAD/FAD-binding domain"/>
    <property type="match status" value="1"/>
</dbReference>
<evidence type="ECO:0000256" key="6">
    <source>
        <dbReference type="ARBA" id="ARBA00023211"/>
    </source>
</evidence>
<comment type="catalytic activity">
    <reaction evidence="7">
        <text>isochorismate + 2-oxoglutarate + H(+) = 5-enolpyruvoyl-6-hydroxy-2-succinyl-cyclohex-3-ene-1-carboxylate + CO2</text>
        <dbReference type="Rhea" id="RHEA:25593"/>
        <dbReference type="ChEBI" id="CHEBI:15378"/>
        <dbReference type="ChEBI" id="CHEBI:16526"/>
        <dbReference type="ChEBI" id="CHEBI:16810"/>
        <dbReference type="ChEBI" id="CHEBI:29780"/>
        <dbReference type="ChEBI" id="CHEBI:58818"/>
        <dbReference type="EC" id="2.2.1.9"/>
    </reaction>
</comment>
<keyword evidence="12" id="KW-1185">Reference proteome</keyword>
<dbReference type="Proteomes" id="UP000233467">
    <property type="component" value="Unassembled WGS sequence"/>
</dbReference>
<organism evidence="11 12">
    <name type="scientific">Aeromonas sobria</name>
    <dbReference type="NCBI Taxonomy" id="646"/>
    <lineage>
        <taxon>Bacteria</taxon>
        <taxon>Pseudomonadati</taxon>
        <taxon>Pseudomonadota</taxon>
        <taxon>Gammaproteobacteria</taxon>
        <taxon>Aeromonadales</taxon>
        <taxon>Aeromonadaceae</taxon>
        <taxon>Aeromonas</taxon>
    </lineage>
</organism>
<dbReference type="PIRSF" id="PIRSF004983">
    <property type="entry name" value="MenD"/>
    <property type="match status" value="1"/>
</dbReference>
<comment type="function">
    <text evidence="7">Catalyzes the thiamine diphosphate-dependent decarboxylation of 2-oxoglutarate and the subsequent addition of the resulting succinic semialdehyde-thiamine pyrophosphate anion to isochorismate to yield 2-succinyl-5-enolpyruvyl-6-hydroxy-3-cyclohexene-1-carboxylate (SEPHCHC).</text>
</comment>
<feature type="domain" description="Menaquinone biosynthesis protein MenD middle" evidence="10">
    <location>
        <begin position="205"/>
        <end position="412"/>
    </location>
</feature>
<evidence type="ECO:0000256" key="3">
    <source>
        <dbReference type="ARBA" id="ARBA00022723"/>
    </source>
</evidence>
<feature type="domain" description="Thiamine pyrophosphate enzyme N-terminal TPP-binding" evidence="9">
    <location>
        <begin position="31"/>
        <end position="142"/>
    </location>
</feature>
<reference evidence="11 12" key="1">
    <citation type="journal article" date="2017" name="Front. Microbiol.">
        <title>Strong Genomic and Phenotypic Heterogeneity in the Aeromonas sobria Species Complex.</title>
        <authorList>
            <person name="Gauthier J."/>
            <person name="Vincent A.T."/>
            <person name="Charette S.J."/>
            <person name="Derome N."/>
        </authorList>
    </citation>
    <scope>NUCLEOTIDE SEQUENCE [LARGE SCALE GENOMIC DNA]</scope>
    <source>
        <strain evidence="11 12">TM18</strain>
    </source>
</reference>
<evidence type="ECO:0000313" key="12">
    <source>
        <dbReference type="Proteomes" id="UP000233467"/>
    </source>
</evidence>
<gene>
    <name evidence="7" type="primary">menD</name>
    <name evidence="11" type="ORF">CJP16_02680</name>
</gene>
<feature type="domain" description="Thiamine pyrophosphate enzyme TPP-binding" evidence="8">
    <location>
        <begin position="430"/>
        <end position="565"/>
    </location>
</feature>
<dbReference type="InterPro" id="IPR011766">
    <property type="entry name" value="TPP_enzyme_TPP-bd"/>
</dbReference>
<dbReference type="EMBL" id="NQMM01000009">
    <property type="protein sequence ID" value="PKQ82273.1"/>
    <property type="molecule type" value="Genomic_DNA"/>
</dbReference>
<dbReference type="GO" id="GO:0009234">
    <property type="term" value="P:menaquinone biosynthetic process"/>
    <property type="evidence" value="ECO:0007669"/>
    <property type="project" value="UniProtKB-UniRule"/>
</dbReference>
<dbReference type="InterPro" id="IPR032264">
    <property type="entry name" value="MenD_middle"/>
</dbReference>
<dbReference type="GO" id="GO:0030976">
    <property type="term" value="F:thiamine pyrophosphate binding"/>
    <property type="evidence" value="ECO:0007669"/>
    <property type="project" value="UniProtKB-UniRule"/>
</dbReference>
<comment type="cofactor">
    <cofactor evidence="7">
        <name>Mg(2+)</name>
        <dbReference type="ChEBI" id="CHEBI:18420"/>
    </cofactor>
    <cofactor evidence="7">
        <name>Mn(2+)</name>
        <dbReference type="ChEBI" id="CHEBI:29035"/>
    </cofactor>
</comment>
<dbReference type="AlphaFoldDB" id="A0A2N3J6R2"/>
<dbReference type="EC" id="2.2.1.9" evidence="7"/>
<accession>A0A2N3J6R2</accession>
<dbReference type="InterPro" id="IPR004433">
    <property type="entry name" value="MenaQ_synth_MenD"/>
</dbReference>
<dbReference type="InterPro" id="IPR012001">
    <property type="entry name" value="Thiamin_PyroP_enz_TPP-bd_dom"/>
</dbReference>
<protein>
    <recommendedName>
        <fullName evidence="7">2-succinyl-5-enolpyruvyl-6-hydroxy-3-cyclohexene-1-carboxylate synthase</fullName>
        <shortName evidence="7">SEPHCHC synthase</shortName>
        <ecNumber evidence="7">2.2.1.9</ecNumber>
    </recommendedName>
    <alternativeName>
        <fullName evidence="7">Menaquinone biosynthesis protein MenD</fullName>
    </alternativeName>
</protein>
<comment type="caution">
    <text evidence="11">The sequence shown here is derived from an EMBL/GenBank/DDBJ whole genome shotgun (WGS) entry which is preliminary data.</text>
</comment>
<dbReference type="Pfam" id="PF02775">
    <property type="entry name" value="TPP_enzyme_C"/>
    <property type="match status" value="1"/>
</dbReference>
<dbReference type="Gene3D" id="3.40.50.970">
    <property type="match status" value="2"/>
</dbReference>
<dbReference type="InterPro" id="IPR029035">
    <property type="entry name" value="DHS-like_NAD/FAD-binding_dom"/>
</dbReference>
<dbReference type="NCBIfam" id="TIGR00173">
    <property type="entry name" value="menD"/>
    <property type="match status" value="1"/>
</dbReference>
<keyword evidence="4 7" id="KW-0460">Magnesium</keyword>
<dbReference type="GO" id="GO:0000287">
    <property type="term" value="F:magnesium ion binding"/>
    <property type="evidence" value="ECO:0007669"/>
    <property type="project" value="UniProtKB-UniRule"/>
</dbReference>
<dbReference type="RefSeq" id="WP_101323507.1">
    <property type="nucleotide sequence ID" value="NZ_NQMM01000009.1"/>
</dbReference>
<name>A0A2N3J6R2_AERSO</name>
<evidence type="ECO:0000259" key="10">
    <source>
        <dbReference type="Pfam" id="PF16582"/>
    </source>
</evidence>
<proteinExistence type="inferred from homology"/>
<keyword evidence="5 7" id="KW-0786">Thiamine pyrophosphate</keyword>
<evidence type="ECO:0000259" key="8">
    <source>
        <dbReference type="Pfam" id="PF02775"/>
    </source>
</evidence>
<evidence type="ECO:0000256" key="2">
    <source>
        <dbReference type="ARBA" id="ARBA00022679"/>
    </source>
</evidence>
<evidence type="ECO:0000256" key="1">
    <source>
        <dbReference type="ARBA" id="ARBA00022428"/>
    </source>
</evidence>
<evidence type="ECO:0000256" key="7">
    <source>
        <dbReference type="HAMAP-Rule" id="MF_01659"/>
    </source>
</evidence>
<dbReference type="UniPathway" id="UPA00079"/>
<dbReference type="Gene3D" id="3.40.50.1220">
    <property type="entry name" value="TPP-binding domain"/>
    <property type="match status" value="1"/>
</dbReference>
<comment type="pathway">
    <text evidence="7">Quinol/quinone metabolism; menaquinone biosynthesis.</text>
</comment>
<keyword evidence="6 7" id="KW-0464">Manganese</keyword>
<dbReference type="CDD" id="cd02009">
    <property type="entry name" value="TPP_SHCHC_synthase"/>
    <property type="match status" value="1"/>
</dbReference>
<dbReference type="UniPathway" id="UPA01057">
    <property type="reaction ID" value="UER00164"/>
</dbReference>
<comment type="pathway">
    <text evidence="7">Quinol/quinone metabolism; 1,4-dihydroxy-2-naphthoate biosynthesis; 1,4-dihydroxy-2-naphthoate from chorismate: step 2/7.</text>
</comment>